<keyword evidence="5" id="KW-1185">Reference proteome</keyword>
<dbReference type="Proteomes" id="UP000325440">
    <property type="component" value="Unassembled WGS sequence"/>
</dbReference>
<name>A0A5E4MW11_9HEMI</name>
<keyword evidence="2 4" id="KW-0808">Transferase</keyword>
<evidence type="ECO:0000256" key="2">
    <source>
        <dbReference type="ARBA" id="ARBA00022679"/>
    </source>
</evidence>
<reference evidence="4 5" key="1">
    <citation type="submission" date="2019-08" db="EMBL/GenBank/DDBJ databases">
        <authorList>
            <person name="Alioto T."/>
            <person name="Alioto T."/>
            <person name="Gomez Garrido J."/>
        </authorList>
    </citation>
    <scope>NUCLEOTIDE SEQUENCE [LARGE SCALE GENOMIC DNA]</scope>
</reference>
<dbReference type="EMBL" id="CABPRJ010001434">
    <property type="protein sequence ID" value="VVC36501.1"/>
    <property type="molecule type" value="Genomic_DNA"/>
</dbReference>
<dbReference type="OrthoDB" id="5399166at2759"/>
<dbReference type="InterPro" id="IPR052190">
    <property type="entry name" value="Euk-Arch_PrmC-MTase"/>
</dbReference>
<dbReference type="GO" id="GO:0035657">
    <property type="term" value="C:eRF1 methyltransferase complex"/>
    <property type="evidence" value="ECO:0007669"/>
    <property type="project" value="TreeGrafter"/>
</dbReference>
<gene>
    <name evidence="4" type="ORF">CINCED_3A015879</name>
</gene>
<evidence type="ECO:0000313" key="4">
    <source>
        <dbReference type="EMBL" id="VVC36501.1"/>
    </source>
</evidence>
<evidence type="ECO:0000313" key="5">
    <source>
        <dbReference type="Proteomes" id="UP000325440"/>
    </source>
</evidence>
<dbReference type="GO" id="GO:0008757">
    <property type="term" value="F:S-adenosylmethionine-dependent methyltransferase activity"/>
    <property type="evidence" value="ECO:0007669"/>
    <property type="project" value="TreeGrafter"/>
</dbReference>
<dbReference type="GO" id="GO:0008276">
    <property type="term" value="F:protein methyltransferase activity"/>
    <property type="evidence" value="ECO:0007669"/>
    <property type="project" value="TreeGrafter"/>
</dbReference>
<dbReference type="CDD" id="cd02440">
    <property type="entry name" value="AdoMet_MTases"/>
    <property type="match status" value="1"/>
</dbReference>
<dbReference type="PANTHER" id="PTHR45875:SF1">
    <property type="entry name" value="METHYLTRANSFERASE N6AMT1"/>
    <property type="match status" value="1"/>
</dbReference>
<dbReference type="GO" id="GO:0032259">
    <property type="term" value="P:methylation"/>
    <property type="evidence" value="ECO:0007669"/>
    <property type="project" value="UniProtKB-KW"/>
</dbReference>
<organism evidence="4 5">
    <name type="scientific">Cinara cedri</name>
    <dbReference type="NCBI Taxonomy" id="506608"/>
    <lineage>
        <taxon>Eukaryota</taxon>
        <taxon>Metazoa</taxon>
        <taxon>Ecdysozoa</taxon>
        <taxon>Arthropoda</taxon>
        <taxon>Hexapoda</taxon>
        <taxon>Insecta</taxon>
        <taxon>Pterygota</taxon>
        <taxon>Neoptera</taxon>
        <taxon>Paraneoptera</taxon>
        <taxon>Hemiptera</taxon>
        <taxon>Sternorrhyncha</taxon>
        <taxon>Aphidomorpha</taxon>
        <taxon>Aphidoidea</taxon>
        <taxon>Aphididae</taxon>
        <taxon>Lachninae</taxon>
        <taxon>Cinara</taxon>
    </lineage>
</organism>
<evidence type="ECO:0000256" key="3">
    <source>
        <dbReference type="ARBA" id="ARBA00022691"/>
    </source>
</evidence>
<keyword evidence="1 4" id="KW-0489">Methyltransferase</keyword>
<sequence length="326" mass="35598">MIIETPDWDFNSLTSPVIACGSNNELLNTTVASVYEPAEDTFLVLDALQLDLELTVRNRLLCQSFSSGNLPTKNDPLLVVELGSGAGLLSAAVAKSLRKDILTSVTDVGVHCIAVDINPAACHATSHTCLLNNVQVDVVCGDLLSWMRHPKSTCVNIKNVSQGNSYGLIDLLLFNPPYVRGPNGECAIVPMVLKSDTIENSTENQLQSKIADAAWLGGGPDGVEVLKKALHQAADFLSERGVFYVLMIDYNYAALVREEINARCEQDVNNFGVINENNSKDYVLLTTFGDGTAKKPLACRRILSRQVPGEKLSVYRVYRPHILDNY</sequence>
<accession>A0A5E4MW11</accession>
<proteinExistence type="predicted"/>
<evidence type="ECO:0000256" key="1">
    <source>
        <dbReference type="ARBA" id="ARBA00022603"/>
    </source>
</evidence>
<dbReference type="SUPFAM" id="SSF53335">
    <property type="entry name" value="S-adenosyl-L-methionine-dependent methyltransferases"/>
    <property type="match status" value="1"/>
</dbReference>
<dbReference type="PANTHER" id="PTHR45875">
    <property type="entry name" value="METHYLTRANSFERASE N6AMT1"/>
    <property type="match status" value="1"/>
</dbReference>
<dbReference type="AlphaFoldDB" id="A0A5E4MW11"/>
<dbReference type="Gene3D" id="3.40.50.150">
    <property type="entry name" value="Vaccinia Virus protein VP39"/>
    <property type="match status" value="1"/>
</dbReference>
<keyword evidence="3" id="KW-0949">S-adenosyl-L-methionine</keyword>
<protein>
    <submittedName>
        <fullName evidence="4">S-adenosyl-L-methionine-dependent methyltransferase</fullName>
    </submittedName>
</protein>
<dbReference type="InterPro" id="IPR029063">
    <property type="entry name" value="SAM-dependent_MTases_sf"/>
</dbReference>